<evidence type="ECO:0000256" key="3">
    <source>
        <dbReference type="ARBA" id="ARBA00023163"/>
    </source>
</evidence>
<dbReference type="InterPro" id="IPR041612">
    <property type="entry name" value="YfiR_C"/>
</dbReference>
<sequence>MHVLKLKKDTRVAKRSVSMGDKGRKTKELIIKKSYQIFSEKGFSAVTMQDICKICELSRGGLYRYYSSTQQIFEEILIRLTESDEDIIKEGIRQKCLARDILNAALEKMQKEMLDSNTSLSYAIYEYSVYCKTDFIMEINQKAKDKWVSLINYGIQQKEFPKINPEQIADLLLYVYQGVRIFSRIIPIKERTINNIILQIKQDLGVNENGCN</sequence>
<reference evidence="6 7" key="1">
    <citation type="submission" date="2018-07" db="EMBL/GenBank/DDBJ databases">
        <title>Anaerosacharophilus polymeroproducens gen. nov. sp. nov., an anaerobic bacterium isolated from salt field.</title>
        <authorList>
            <person name="Kim W."/>
            <person name="Yang S.-H."/>
            <person name="Oh J."/>
            <person name="Lee J.-H."/>
            <person name="Kwon K.K."/>
        </authorList>
    </citation>
    <scope>NUCLEOTIDE SEQUENCE [LARGE SCALE GENOMIC DNA]</scope>
    <source>
        <strain evidence="6 7">MCWD5</strain>
    </source>
</reference>
<organism evidence="6 7">
    <name type="scientific">Anaerosacchariphilus polymeriproducens</name>
    <dbReference type="NCBI Taxonomy" id="1812858"/>
    <lineage>
        <taxon>Bacteria</taxon>
        <taxon>Bacillati</taxon>
        <taxon>Bacillota</taxon>
        <taxon>Clostridia</taxon>
        <taxon>Lachnospirales</taxon>
        <taxon>Lachnospiraceae</taxon>
        <taxon>Anaerosacchariphilus</taxon>
    </lineage>
</organism>
<dbReference type="InterPro" id="IPR001647">
    <property type="entry name" value="HTH_TetR"/>
</dbReference>
<dbReference type="AlphaFoldDB" id="A0A371AUN1"/>
<comment type="caution">
    <text evidence="6">The sequence shown here is derived from an EMBL/GenBank/DDBJ whole genome shotgun (WGS) entry which is preliminary data.</text>
</comment>
<dbReference type="EMBL" id="QRCT01000033">
    <property type="protein sequence ID" value="RDU23200.1"/>
    <property type="molecule type" value="Genomic_DNA"/>
</dbReference>
<dbReference type="InterPro" id="IPR036271">
    <property type="entry name" value="Tet_transcr_reg_TetR-rel_C_sf"/>
</dbReference>
<protein>
    <submittedName>
        <fullName evidence="6">TetR/AcrR family transcriptional regulator</fullName>
    </submittedName>
</protein>
<dbReference type="SUPFAM" id="SSF46689">
    <property type="entry name" value="Homeodomain-like"/>
    <property type="match status" value="1"/>
</dbReference>
<name>A0A371AUN1_9FIRM</name>
<evidence type="ECO:0000313" key="7">
    <source>
        <dbReference type="Proteomes" id="UP000255036"/>
    </source>
</evidence>
<keyword evidence="3" id="KW-0804">Transcription</keyword>
<evidence type="ECO:0000313" key="6">
    <source>
        <dbReference type="EMBL" id="RDU23200.1"/>
    </source>
</evidence>
<dbReference type="SUPFAM" id="SSF48498">
    <property type="entry name" value="Tetracyclin repressor-like, C-terminal domain"/>
    <property type="match status" value="1"/>
</dbReference>
<dbReference type="InterPro" id="IPR009057">
    <property type="entry name" value="Homeodomain-like_sf"/>
</dbReference>
<dbReference type="GO" id="GO:0003677">
    <property type="term" value="F:DNA binding"/>
    <property type="evidence" value="ECO:0007669"/>
    <property type="project" value="UniProtKB-UniRule"/>
</dbReference>
<keyword evidence="1" id="KW-0805">Transcription regulation</keyword>
<gene>
    <name evidence="6" type="ORF">DWV06_10895</name>
</gene>
<dbReference type="Pfam" id="PF00440">
    <property type="entry name" value="TetR_N"/>
    <property type="match status" value="1"/>
</dbReference>
<feature type="DNA-binding region" description="H-T-H motif" evidence="4">
    <location>
        <begin position="47"/>
        <end position="66"/>
    </location>
</feature>
<feature type="domain" description="HTH tetR-type" evidence="5">
    <location>
        <begin position="24"/>
        <end position="84"/>
    </location>
</feature>
<dbReference type="Pfam" id="PF17922">
    <property type="entry name" value="TetR_C_17"/>
    <property type="match status" value="1"/>
</dbReference>
<evidence type="ECO:0000256" key="1">
    <source>
        <dbReference type="ARBA" id="ARBA00023015"/>
    </source>
</evidence>
<accession>A0A371AUN1</accession>
<dbReference type="Proteomes" id="UP000255036">
    <property type="component" value="Unassembled WGS sequence"/>
</dbReference>
<dbReference type="Gene3D" id="1.10.357.10">
    <property type="entry name" value="Tetracycline Repressor, domain 2"/>
    <property type="match status" value="1"/>
</dbReference>
<dbReference type="PANTHER" id="PTHR47506">
    <property type="entry name" value="TRANSCRIPTIONAL REGULATORY PROTEIN"/>
    <property type="match status" value="1"/>
</dbReference>
<keyword evidence="7" id="KW-1185">Reference proteome</keyword>
<evidence type="ECO:0000256" key="4">
    <source>
        <dbReference type="PROSITE-ProRule" id="PRU00335"/>
    </source>
</evidence>
<dbReference type="PROSITE" id="PS50977">
    <property type="entry name" value="HTH_TETR_2"/>
    <property type="match status" value="1"/>
</dbReference>
<dbReference type="PANTHER" id="PTHR47506:SF1">
    <property type="entry name" value="HTH-TYPE TRANSCRIPTIONAL REGULATOR YJDC"/>
    <property type="match status" value="1"/>
</dbReference>
<proteinExistence type="predicted"/>
<evidence type="ECO:0000259" key="5">
    <source>
        <dbReference type="PROSITE" id="PS50977"/>
    </source>
</evidence>
<evidence type="ECO:0000256" key="2">
    <source>
        <dbReference type="ARBA" id="ARBA00023125"/>
    </source>
</evidence>
<dbReference type="Gene3D" id="1.10.10.60">
    <property type="entry name" value="Homeodomain-like"/>
    <property type="match status" value="1"/>
</dbReference>
<keyword evidence="2 4" id="KW-0238">DNA-binding</keyword>